<dbReference type="InterPro" id="IPR003501">
    <property type="entry name" value="PTS_EIIB_2/3"/>
</dbReference>
<name>U2TNB6_9ACTN</name>
<organism evidence="3 4">
    <name type="scientific">Olsenella profusa F0195</name>
    <dbReference type="NCBI Taxonomy" id="1125712"/>
    <lineage>
        <taxon>Bacteria</taxon>
        <taxon>Bacillati</taxon>
        <taxon>Actinomycetota</taxon>
        <taxon>Coriobacteriia</taxon>
        <taxon>Coriobacteriales</taxon>
        <taxon>Atopobiaceae</taxon>
        <taxon>Olsenella</taxon>
    </lineage>
</organism>
<evidence type="ECO:0000313" key="4">
    <source>
        <dbReference type="Proteomes" id="UP000016638"/>
    </source>
</evidence>
<dbReference type="Gene3D" id="3.40.50.2300">
    <property type="match status" value="1"/>
</dbReference>
<accession>U2TNB6</accession>
<dbReference type="Proteomes" id="UP000016638">
    <property type="component" value="Unassembled WGS sequence"/>
</dbReference>
<proteinExistence type="predicted"/>
<dbReference type="EMBL" id="AWEZ01000056">
    <property type="protein sequence ID" value="ERL07638.1"/>
    <property type="molecule type" value="Genomic_DNA"/>
</dbReference>
<dbReference type="SUPFAM" id="SSF52794">
    <property type="entry name" value="PTS system IIB component-like"/>
    <property type="match status" value="1"/>
</dbReference>
<evidence type="ECO:0000313" key="3">
    <source>
        <dbReference type="EMBL" id="ERL07638.1"/>
    </source>
</evidence>
<keyword evidence="1" id="KW-0808">Transferase</keyword>
<feature type="domain" description="Phosphotransferase system EIIB component type 2/3" evidence="2">
    <location>
        <begin position="3"/>
        <end position="62"/>
    </location>
</feature>
<dbReference type="InterPro" id="IPR036095">
    <property type="entry name" value="PTS_EIIB-like_sf"/>
</dbReference>
<comment type="caution">
    <text evidence="3">The sequence shown here is derived from an EMBL/GenBank/DDBJ whole genome shotgun (WGS) entry which is preliminary data.</text>
</comment>
<evidence type="ECO:0000259" key="2">
    <source>
        <dbReference type="Pfam" id="PF02302"/>
    </source>
</evidence>
<dbReference type="Pfam" id="PF02302">
    <property type="entry name" value="PTS_IIB"/>
    <property type="match status" value="1"/>
</dbReference>
<dbReference type="STRING" id="1125712.HMPREF1316_2273"/>
<gene>
    <name evidence="3" type="ORF">HMPREF1316_2273</name>
</gene>
<protein>
    <submittedName>
        <fullName evidence="3">PTS system, lactose/cellobiose-specific IIB subunit</fullName>
    </submittedName>
</protein>
<evidence type="ECO:0000256" key="1">
    <source>
        <dbReference type="ARBA" id="ARBA00022679"/>
    </source>
</evidence>
<dbReference type="GO" id="GO:0009401">
    <property type="term" value="P:phosphoenolpyruvate-dependent sugar phosphotransferase system"/>
    <property type="evidence" value="ECO:0007669"/>
    <property type="project" value="InterPro"/>
</dbReference>
<dbReference type="GO" id="GO:0008982">
    <property type="term" value="F:protein-N(PI)-phosphohistidine-sugar phosphotransferase activity"/>
    <property type="evidence" value="ECO:0007669"/>
    <property type="project" value="InterPro"/>
</dbReference>
<dbReference type="AlphaFoldDB" id="U2TNB6"/>
<dbReference type="eggNOG" id="COG3414">
    <property type="taxonomic scope" value="Bacteria"/>
</dbReference>
<dbReference type="PATRIC" id="fig|1125712.3.peg.1617"/>
<dbReference type="OrthoDB" id="2226490at2"/>
<sequence length="101" mass="11268">MIKILAACGAGVNSSHQIKNALEKELKARGYEVSCDAVMIKDITEEMLAHYDIFAQIAKTKFAFTPQIPVIDCGPILYRVPAMAKPVYDRIEQTIKERGLK</sequence>
<keyword evidence="4" id="KW-1185">Reference proteome</keyword>
<reference evidence="3 4" key="1">
    <citation type="submission" date="2013-08" db="EMBL/GenBank/DDBJ databases">
        <authorList>
            <person name="Durkin A.S."/>
            <person name="Haft D.R."/>
            <person name="McCorrison J."/>
            <person name="Torralba M."/>
            <person name="Gillis M."/>
            <person name="Haft D.H."/>
            <person name="Methe B."/>
            <person name="Sutton G."/>
            <person name="Nelson K.E."/>
        </authorList>
    </citation>
    <scope>NUCLEOTIDE SEQUENCE [LARGE SCALE GENOMIC DNA]</scope>
    <source>
        <strain evidence="3 4">F0195</strain>
    </source>
</reference>